<protein>
    <recommendedName>
        <fullName evidence="2">ATP-grasp domain-containing protein</fullName>
    </recommendedName>
</protein>
<evidence type="ECO:0000259" key="2">
    <source>
        <dbReference type="PROSITE" id="PS50975"/>
    </source>
</evidence>
<dbReference type="AlphaFoldDB" id="A0A220U4P2"/>
<accession>A0A220U4P2</accession>
<dbReference type="InterPro" id="IPR011761">
    <property type="entry name" value="ATP-grasp"/>
</dbReference>
<dbReference type="PANTHER" id="PTHR21621:SF0">
    <property type="entry name" value="BETA-CITRYLGLUTAMATE SYNTHASE B-RELATED"/>
    <property type="match status" value="1"/>
</dbReference>
<dbReference type="SUPFAM" id="SSF56059">
    <property type="entry name" value="Glutathione synthetase ATP-binding domain-like"/>
    <property type="match status" value="1"/>
</dbReference>
<evidence type="ECO:0000313" key="3">
    <source>
        <dbReference type="EMBL" id="ASK63060.1"/>
    </source>
</evidence>
<gene>
    <name evidence="3" type="ORF">CFK37_13350</name>
</gene>
<reference evidence="3 4" key="1">
    <citation type="submission" date="2017-07" db="EMBL/GenBank/DDBJ databases">
        <title>Virgibacillus sp. LM2416.</title>
        <authorList>
            <person name="Tak E.J."/>
            <person name="Bae J.-W."/>
        </authorList>
    </citation>
    <scope>NUCLEOTIDE SEQUENCE [LARGE SCALE GENOMIC DNA]</scope>
    <source>
        <strain evidence="3 4">LM2416</strain>
    </source>
</reference>
<proteinExistence type="predicted"/>
<dbReference type="PANTHER" id="PTHR21621">
    <property type="entry name" value="RIBOSOMAL PROTEIN S6 MODIFICATION PROTEIN"/>
    <property type="match status" value="1"/>
</dbReference>
<name>A0A220U4P2_9BACI</name>
<dbReference type="InterPro" id="IPR013815">
    <property type="entry name" value="ATP_grasp_subdomain_1"/>
</dbReference>
<organism evidence="3 4">
    <name type="scientific">Virgibacillus phasianinus</name>
    <dbReference type="NCBI Taxonomy" id="2017483"/>
    <lineage>
        <taxon>Bacteria</taxon>
        <taxon>Bacillati</taxon>
        <taxon>Bacillota</taxon>
        <taxon>Bacilli</taxon>
        <taxon>Bacillales</taxon>
        <taxon>Bacillaceae</taxon>
        <taxon>Virgibacillus</taxon>
    </lineage>
</organism>
<keyword evidence="1" id="KW-0067">ATP-binding</keyword>
<keyword evidence="4" id="KW-1185">Reference proteome</keyword>
<feature type="domain" description="ATP-grasp" evidence="2">
    <location>
        <begin position="104"/>
        <end position="281"/>
    </location>
</feature>
<dbReference type="EMBL" id="CP022315">
    <property type="protein sequence ID" value="ASK63060.1"/>
    <property type="molecule type" value="Genomic_DNA"/>
</dbReference>
<dbReference type="InterPro" id="IPR013651">
    <property type="entry name" value="ATP-grasp_RimK-type"/>
</dbReference>
<dbReference type="OrthoDB" id="4426445at2"/>
<dbReference type="GO" id="GO:0005524">
    <property type="term" value="F:ATP binding"/>
    <property type="evidence" value="ECO:0007669"/>
    <property type="project" value="UniProtKB-UniRule"/>
</dbReference>
<dbReference type="Proteomes" id="UP000198312">
    <property type="component" value="Chromosome"/>
</dbReference>
<dbReference type="GO" id="GO:0046872">
    <property type="term" value="F:metal ion binding"/>
    <property type="evidence" value="ECO:0007669"/>
    <property type="project" value="InterPro"/>
</dbReference>
<dbReference type="GO" id="GO:0009432">
    <property type="term" value="P:SOS response"/>
    <property type="evidence" value="ECO:0007669"/>
    <property type="project" value="TreeGrafter"/>
</dbReference>
<dbReference type="GO" id="GO:0005737">
    <property type="term" value="C:cytoplasm"/>
    <property type="evidence" value="ECO:0007669"/>
    <property type="project" value="TreeGrafter"/>
</dbReference>
<dbReference type="PROSITE" id="PS50975">
    <property type="entry name" value="ATP_GRASP"/>
    <property type="match status" value="1"/>
</dbReference>
<dbReference type="KEGG" id="vil:CFK37_13350"/>
<keyword evidence="1" id="KW-0547">Nucleotide-binding</keyword>
<dbReference type="RefSeq" id="WP_089062319.1">
    <property type="nucleotide sequence ID" value="NZ_CP022315.1"/>
</dbReference>
<evidence type="ECO:0000313" key="4">
    <source>
        <dbReference type="Proteomes" id="UP000198312"/>
    </source>
</evidence>
<dbReference type="Gene3D" id="3.40.50.20">
    <property type="match status" value="1"/>
</dbReference>
<evidence type="ECO:0000256" key="1">
    <source>
        <dbReference type="PROSITE-ProRule" id="PRU00409"/>
    </source>
</evidence>
<dbReference type="Gene3D" id="3.30.1490.20">
    <property type="entry name" value="ATP-grasp fold, A domain"/>
    <property type="match status" value="1"/>
</dbReference>
<dbReference type="Pfam" id="PF08443">
    <property type="entry name" value="RimK"/>
    <property type="match status" value="1"/>
</dbReference>
<sequence>MKYNGWLIYNQEDAEDNLSYINWFQKEAEVQDIALEVIVRETITLGILTNKRTVLINNRIVKLPDFAVVRTIDPQLSLQLEAMGIHVFNSSAVSRICNNKALTHHYVHELQVPMVNTVFTSTKLLQHSPLPDLPIVLKEAAGRGGKQVFLIETKQDLQQAVETLSSSNIIMQSCDVIPGKDLRVFIVGSKIIGSVIRENDNDFRANYKLGGTASWYTLHAEEISLINRIVNHFQFDMVGIDFLFKKDGTLLFNEIEDVVGSRTLSAVSDVNILQKYITHIKSKLI</sequence>
<dbReference type="Gene3D" id="3.30.470.20">
    <property type="entry name" value="ATP-grasp fold, B domain"/>
    <property type="match status" value="1"/>
</dbReference>
<dbReference type="GO" id="GO:0018169">
    <property type="term" value="F:ribosomal S6-glutamic acid ligase activity"/>
    <property type="evidence" value="ECO:0007669"/>
    <property type="project" value="TreeGrafter"/>
</dbReference>